<evidence type="ECO:0000313" key="3">
    <source>
        <dbReference type="Proteomes" id="UP000604117"/>
    </source>
</evidence>
<feature type="region of interest" description="Disordered" evidence="1">
    <location>
        <begin position="1"/>
        <end position="27"/>
    </location>
</feature>
<feature type="compositionally biased region" description="Low complexity" evidence="1">
    <location>
        <begin position="117"/>
        <end position="137"/>
    </location>
</feature>
<feature type="region of interest" description="Disordered" evidence="1">
    <location>
        <begin position="85"/>
        <end position="137"/>
    </location>
</feature>
<organism evidence="2 3">
    <name type="scientific">Asanoa siamensis</name>
    <dbReference type="NCBI Taxonomy" id="926357"/>
    <lineage>
        <taxon>Bacteria</taxon>
        <taxon>Bacillati</taxon>
        <taxon>Actinomycetota</taxon>
        <taxon>Actinomycetes</taxon>
        <taxon>Micromonosporales</taxon>
        <taxon>Micromonosporaceae</taxon>
        <taxon>Asanoa</taxon>
    </lineage>
</organism>
<dbReference type="Proteomes" id="UP000604117">
    <property type="component" value="Unassembled WGS sequence"/>
</dbReference>
<evidence type="ECO:0000313" key="2">
    <source>
        <dbReference type="EMBL" id="GIF73285.1"/>
    </source>
</evidence>
<protein>
    <submittedName>
        <fullName evidence="2">Uncharacterized protein</fullName>
    </submittedName>
</protein>
<keyword evidence="3" id="KW-1185">Reference proteome</keyword>
<gene>
    <name evidence="2" type="ORF">Asi02nite_28030</name>
</gene>
<dbReference type="EMBL" id="BONE01000019">
    <property type="protein sequence ID" value="GIF73285.1"/>
    <property type="molecule type" value="Genomic_DNA"/>
</dbReference>
<accession>A0ABQ4CPT7</accession>
<name>A0ABQ4CPT7_9ACTN</name>
<evidence type="ECO:0000256" key="1">
    <source>
        <dbReference type="SAM" id="MobiDB-lite"/>
    </source>
</evidence>
<comment type="caution">
    <text evidence="2">The sequence shown here is derived from an EMBL/GenBank/DDBJ whole genome shotgun (WGS) entry which is preliminary data.</text>
</comment>
<reference evidence="2 3" key="1">
    <citation type="submission" date="2021-01" db="EMBL/GenBank/DDBJ databases">
        <title>Whole genome shotgun sequence of Asanoa siamensis NBRC 107932.</title>
        <authorList>
            <person name="Komaki H."/>
            <person name="Tamura T."/>
        </authorList>
    </citation>
    <scope>NUCLEOTIDE SEQUENCE [LARGE SCALE GENOMIC DNA]</scope>
    <source>
        <strain evidence="2 3">NBRC 107932</strain>
    </source>
</reference>
<proteinExistence type="predicted"/>
<sequence length="137" mass="13848">MPDRSRGGMCDAGLTDRGGNGASRRSTSLDSLGAAVTCAFEAGLAPYGHDSQVAAVACACRGGHTPVGLDSPGAGAGCACPGGHRSGLPRLAPHRGGQRLPYADTPPVRRDSPHTEAASACPTRAPRRTAPIRPAPW</sequence>